<sequence length="163" mass="18572">MKNPAIQLLDTGNLVLNDEHQDVNNMKDFIWQSFDHPGDNLLHGMKFGIDLVSGIDRTGPVNGYKFTGLPKTSPGGIFKDTFVINKKEIYYMFDLINETSAVMRFVLTLSGVQKLLLWNYQQQSWMVYINLLVTDCDRYRLCGAYGRSTILISIVSITKNNIL</sequence>
<dbReference type="SUPFAM" id="SSF51110">
    <property type="entry name" value="alpha-D-mannose-specific plant lectins"/>
    <property type="match status" value="1"/>
</dbReference>
<proteinExistence type="predicted"/>
<evidence type="ECO:0000313" key="4">
    <source>
        <dbReference type="EMBL" id="KAK1371735.1"/>
    </source>
</evidence>
<name>A0AAD8HQY4_9APIA</name>
<dbReference type="Proteomes" id="UP001237642">
    <property type="component" value="Unassembled WGS sequence"/>
</dbReference>
<organism evidence="4 5">
    <name type="scientific">Heracleum sosnowskyi</name>
    <dbReference type="NCBI Taxonomy" id="360622"/>
    <lineage>
        <taxon>Eukaryota</taxon>
        <taxon>Viridiplantae</taxon>
        <taxon>Streptophyta</taxon>
        <taxon>Embryophyta</taxon>
        <taxon>Tracheophyta</taxon>
        <taxon>Spermatophyta</taxon>
        <taxon>Magnoliopsida</taxon>
        <taxon>eudicotyledons</taxon>
        <taxon>Gunneridae</taxon>
        <taxon>Pentapetalae</taxon>
        <taxon>asterids</taxon>
        <taxon>campanulids</taxon>
        <taxon>Apiales</taxon>
        <taxon>Apiaceae</taxon>
        <taxon>Apioideae</taxon>
        <taxon>apioid superclade</taxon>
        <taxon>Tordylieae</taxon>
        <taxon>Tordyliinae</taxon>
        <taxon>Heracleum</taxon>
    </lineage>
</organism>
<evidence type="ECO:0000313" key="5">
    <source>
        <dbReference type="Proteomes" id="UP001237642"/>
    </source>
</evidence>
<dbReference type="GO" id="GO:0048544">
    <property type="term" value="P:recognition of pollen"/>
    <property type="evidence" value="ECO:0007669"/>
    <property type="project" value="InterPro"/>
</dbReference>
<evidence type="ECO:0000259" key="3">
    <source>
        <dbReference type="Pfam" id="PF00954"/>
    </source>
</evidence>
<dbReference type="PANTHER" id="PTHR32444">
    <property type="entry name" value="BULB-TYPE LECTIN DOMAIN-CONTAINING PROTEIN"/>
    <property type="match status" value="1"/>
</dbReference>
<comment type="caution">
    <text evidence="4">The sequence shown here is derived from an EMBL/GenBank/DDBJ whole genome shotgun (WGS) entry which is preliminary data.</text>
</comment>
<keyword evidence="5" id="KW-1185">Reference proteome</keyword>
<evidence type="ECO:0000256" key="1">
    <source>
        <dbReference type="ARBA" id="ARBA00022729"/>
    </source>
</evidence>
<feature type="domain" description="S-locus glycoprotein" evidence="3">
    <location>
        <begin position="57"/>
        <end position="147"/>
    </location>
</feature>
<protein>
    <recommendedName>
        <fullName evidence="3">S-locus glycoprotein domain-containing protein</fullName>
    </recommendedName>
</protein>
<keyword evidence="1" id="KW-0732">Signal</keyword>
<accession>A0AAD8HQY4</accession>
<reference evidence="4" key="2">
    <citation type="submission" date="2023-05" db="EMBL/GenBank/DDBJ databases">
        <authorList>
            <person name="Schelkunov M.I."/>
        </authorList>
    </citation>
    <scope>NUCLEOTIDE SEQUENCE</scope>
    <source>
        <strain evidence="4">Hsosn_3</strain>
        <tissue evidence="4">Leaf</tissue>
    </source>
</reference>
<dbReference type="Pfam" id="PF00954">
    <property type="entry name" value="S_locus_glycop"/>
    <property type="match status" value="1"/>
</dbReference>
<keyword evidence="2" id="KW-1015">Disulfide bond</keyword>
<dbReference type="InterPro" id="IPR036426">
    <property type="entry name" value="Bulb-type_lectin_dom_sf"/>
</dbReference>
<dbReference type="EMBL" id="JAUIZM010000008">
    <property type="protein sequence ID" value="KAK1371735.1"/>
    <property type="molecule type" value="Genomic_DNA"/>
</dbReference>
<evidence type="ECO:0000256" key="2">
    <source>
        <dbReference type="ARBA" id="ARBA00023157"/>
    </source>
</evidence>
<reference evidence="4" key="1">
    <citation type="submission" date="2023-02" db="EMBL/GenBank/DDBJ databases">
        <title>Genome of toxic invasive species Heracleum sosnowskyi carries increased number of genes despite the absence of recent whole-genome duplications.</title>
        <authorList>
            <person name="Schelkunov M."/>
            <person name="Shtratnikova V."/>
            <person name="Makarenko M."/>
            <person name="Klepikova A."/>
            <person name="Omelchenko D."/>
            <person name="Novikova G."/>
            <person name="Obukhova E."/>
            <person name="Bogdanov V."/>
            <person name="Penin A."/>
            <person name="Logacheva M."/>
        </authorList>
    </citation>
    <scope>NUCLEOTIDE SEQUENCE</scope>
    <source>
        <strain evidence="4">Hsosn_3</strain>
        <tissue evidence="4">Leaf</tissue>
    </source>
</reference>
<dbReference type="PANTHER" id="PTHR32444:SF235">
    <property type="entry name" value="OS01G0783900 PROTEIN"/>
    <property type="match status" value="1"/>
</dbReference>
<dbReference type="InterPro" id="IPR000858">
    <property type="entry name" value="S_locus_glycoprot_dom"/>
</dbReference>
<dbReference type="AlphaFoldDB" id="A0AAD8HQY4"/>
<gene>
    <name evidence="4" type="ORF">POM88_037827</name>
</gene>